<comment type="subcellular location">
    <subcellularLocation>
        <location evidence="1">Membrane</location>
        <topology evidence="1">Single-pass membrane protein</topology>
    </subcellularLocation>
</comment>
<evidence type="ECO:0000256" key="3">
    <source>
        <dbReference type="ARBA" id="ARBA00022692"/>
    </source>
</evidence>
<keyword evidence="5 6" id="KW-0472">Membrane</keyword>
<evidence type="ECO:0000256" key="5">
    <source>
        <dbReference type="ARBA" id="ARBA00023136"/>
    </source>
</evidence>
<sequence length="129" mass="12811">MAANKQQAGFTLIELVMVIVILGILAATALPKFVDLSGNALTSAQAGMSGAVKSAHVVLVAQRAAAGNTPVNPTVTQLAAGMTPAGTAVATGVQVQINGANHIVPTFTDDACLTATDDPSDVVACVGEI</sequence>
<reference evidence="7 8" key="1">
    <citation type="submission" date="2023-08" db="EMBL/GenBank/DDBJ databases">
        <title>Oxalobacteraceae gen .nov., isolated from river sludge outside the plant.</title>
        <authorList>
            <person name="Zhao S.Y."/>
        </authorList>
    </citation>
    <scope>NUCLEOTIDE SEQUENCE [LARGE SCALE GENOMIC DNA]</scope>
    <source>
        <strain evidence="7 8">R-40</strain>
    </source>
</reference>
<evidence type="ECO:0000256" key="1">
    <source>
        <dbReference type="ARBA" id="ARBA00004167"/>
    </source>
</evidence>
<dbReference type="PROSITE" id="PS00409">
    <property type="entry name" value="PROKAR_NTER_METHYL"/>
    <property type="match status" value="1"/>
</dbReference>
<dbReference type="Gene3D" id="3.30.700.10">
    <property type="entry name" value="Glycoprotein, Type 4 Pilin"/>
    <property type="match status" value="1"/>
</dbReference>
<protein>
    <submittedName>
        <fullName evidence="7">Prepilin-type N-terminal cleavage/methylation domain-containing protein</fullName>
    </submittedName>
</protein>
<feature type="transmembrane region" description="Helical" evidence="6">
    <location>
        <begin position="12"/>
        <end position="30"/>
    </location>
</feature>
<keyword evidence="8" id="KW-1185">Reference proteome</keyword>
<dbReference type="RefSeq" id="WP_338436157.1">
    <property type="nucleotide sequence ID" value="NZ_JAUYVH010000003.1"/>
</dbReference>
<dbReference type="EMBL" id="JAUYVH010000003">
    <property type="protein sequence ID" value="MDQ9170228.1"/>
    <property type="molecule type" value="Genomic_DNA"/>
</dbReference>
<gene>
    <name evidence="7" type="ORF">Q8A64_07345</name>
</gene>
<dbReference type="SUPFAM" id="SSF54523">
    <property type="entry name" value="Pili subunits"/>
    <property type="match status" value="1"/>
</dbReference>
<evidence type="ECO:0000256" key="2">
    <source>
        <dbReference type="ARBA" id="ARBA00022481"/>
    </source>
</evidence>
<dbReference type="InterPro" id="IPR002416">
    <property type="entry name" value="T2SS_protein-GspH"/>
</dbReference>
<name>A0ABU1BPI8_9BURK</name>
<evidence type="ECO:0000313" key="7">
    <source>
        <dbReference type="EMBL" id="MDQ9170228.1"/>
    </source>
</evidence>
<dbReference type="NCBIfam" id="TIGR02532">
    <property type="entry name" value="IV_pilin_GFxxxE"/>
    <property type="match status" value="1"/>
</dbReference>
<keyword evidence="3 6" id="KW-0812">Transmembrane</keyword>
<evidence type="ECO:0000256" key="6">
    <source>
        <dbReference type="SAM" id="Phobius"/>
    </source>
</evidence>
<accession>A0ABU1BPI8</accession>
<evidence type="ECO:0000256" key="4">
    <source>
        <dbReference type="ARBA" id="ARBA00022989"/>
    </source>
</evidence>
<keyword evidence="4 6" id="KW-1133">Transmembrane helix</keyword>
<proteinExistence type="predicted"/>
<keyword evidence="2" id="KW-0488">Methylation</keyword>
<evidence type="ECO:0000313" key="8">
    <source>
        <dbReference type="Proteomes" id="UP001225596"/>
    </source>
</evidence>
<dbReference type="Pfam" id="PF07963">
    <property type="entry name" value="N_methyl"/>
    <property type="match status" value="1"/>
</dbReference>
<dbReference type="PRINTS" id="PR00885">
    <property type="entry name" value="BCTERIALGSPH"/>
</dbReference>
<comment type="caution">
    <text evidence="7">The sequence shown here is derived from an EMBL/GenBank/DDBJ whole genome shotgun (WGS) entry which is preliminary data.</text>
</comment>
<organism evidence="7 8">
    <name type="scientific">Keguizhuia sedimenti</name>
    <dbReference type="NCBI Taxonomy" id="3064264"/>
    <lineage>
        <taxon>Bacteria</taxon>
        <taxon>Pseudomonadati</taxon>
        <taxon>Pseudomonadota</taxon>
        <taxon>Betaproteobacteria</taxon>
        <taxon>Burkholderiales</taxon>
        <taxon>Oxalobacteraceae</taxon>
        <taxon>Keguizhuia</taxon>
    </lineage>
</organism>
<dbReference type="Proteomes" id="UP001225596">
    <property type="component" value="Unassembled WGS sequence"/>
</dbReference>
<dbReference type="InterPro" id="IPR045584">
    <property type="entry name" value="Pilin-like"/>
</dbReference>
<dbReference type="InterPro" id="IPR012902">
    <property type="entry name" value="N_methyl_site"/>
</dbReference>